<dbReference type="AlphaFoldDB" id="A0A0D3AGT7"/>
<dbReference type="EnsemblPlants" id="Bo24568s010.1">
    <property type="protein sequence ID" value="Bo24568s010.1"/>
    <property type="gene ID" value="Bo24568s010"/>
</dbReference>
<reference evidence="1" key="1">
    <citation type="journal article" date="2014" name="Genome Biol.">
        <title>Transcriptome and methylome profiling reveals relics of genome dominance in the mesopolyploid Brassica oleracea.</title>
        <authorList>
            <person name="Parkin I.A."/>
            <person name="Koh C."/>
            <person name="Tang H."/>
            <person name="Robinson S.J."/>
            <person name="Kagale S."/>
            <person name="Clarke W.E."/>
            <person name="Town C.D."/>
            <person name="Nixon J."/>
            <person name="Krishnakumar V."/>
            <person name="Bidwell S.L."/>
            <person name="Denoeud F."/>
            <person name="Belcram H."/>
            <person name="Links M.G."/>
            <person name="Just J."/>
            <person name="Clarke C."/>
            <person name="Bender T."/>
            <person name="Huebert T."/>
            <person name="Mason A.S."/>
            <person name="Pires J.C."/>
            <person name="Barker G."/>
            <person name="Moore J."/>
            <person name="Walley P.G."/>
            <person name="Manoli S."/>
            <person name="Batley J."/>
            <person name="Edwards D."/>
            <person name="Nelson M.N."/>
            <person name="Wang X."/>
            <person name="Paterson A.H."/>
            <person name="King G."/>
            <person name="Bancroft I."/>
            <person name="Chalhoub B."/>
            <person name="Sharpe A.G."/>
        </authorList>
    </citation>
    <scope>NUCLEOTIDE SEQUENCE [LARGE SCALE GENOMIC DNA]</scope>
    <source>
        <strain evidence="1">cv. TO1000</strain>
    </source>
</reference>
<keyword evidence="2" id="KW-1185">Reference proteome</keyword>
<dbReference type="HOGENOM" id="CLU_2475429_0_0_1"/>
<dbReference type="Gramene" id="Bo24568s010.1">
    <property type="protein sequence ID" value="Bo24568s010.1"/>
    <property type="gene ID" value="Bo24568s010"/>
</dbReference>
<evidence type="ECO:0000313" key="2">
    <source>
        <dbReference type="Proteomes" id="UP000032141"/>
    </source>
</evidence>
<dbReference type="Proteomes" id="UP000032141">
    <property type="component" value="Unassembled WGS sequence"/>
</dbReference>
<protein>
    <submittedName>
        <fullName evidence="1">Uncharacterized protein</fullName>
    </submittedName>
</protein>
<proteinExistence type="predicted"/>
<sequence>MVYKDLAKDRLGEPCYRKAIIRRVYDESSRSLTFQGKHWSFSEEKEKKKKKKDKKRFALLKKRLGVCGAWRLGIDVYRKRGIRSSSTT</sequence>
<reference evidence="1" key="2">
    <citation type="submission" date="2015-06" db="UniProtKB">
        <authorList>
            <consortium name="EnsemblPlants"/>
        </authorList>
    </citation>
    <scope>IDENTIFICATION</scope>
</reference>
<organism evidence="1 2">
    <name type="scientific">Brassica oleracea var. oleracea</name>
    <dbReference type="NCBI Taxonomy" id="109376"/>
    <lineage>
        <taxon>Eukaryota</taxon>
        <taxon>Viridiplantae</taxon>
        <taxon>Streptophyta</taxon>
        <taxon>Embryophyta</taxon>
        <taxon>Tracheophyta</taxon>
        <taxon>Spermatophyta</taxon>
        <taxon>Magnoliopsida</taxon>
        <taxon>eudicotyledons</taxon>
        <taxon>Gunneridae</taxon>
        <taxon>Pentapetalae</taxon>
        <taxon>rosids</taxon>
        <taxon>malvids</taxon>
        <taxon>Brassicales</taxon>
        <taxon>Brassicaceae</taxon>
        <taxon>Brassiceae</taxon>
        <taxon>Brassica</taxon>
    </lineage>
</organism>
<evidence type="ECO:0000313" key="1">
    <source>
        <dbReference type="EnsemblPlants" id="Bo24568s010.1"/>
    </source>
</evidence>
<name>A0A0D3AGT7_BRAOL</name>
<accession>A0A0D3AGT7</accession>